<evidence type="ECO:0000259" key="6">
    <source>
        <dbReference type="PROSITE" id="PS50808"/>
    </source>
</evidence>
<evidence type="ECO:0000313" key="7">
    <source>
        <dbReference type="Proteomes" id="UP000515124"/>
    </source>
</evidence>
<dbReference type="AlphaFoldDB" id="A0A6P5TQ13"/>
<dbReference type="RefSeq" id="XP_021829059.1">
    <property type="nucleotide sequence ID" value="XM_021973367.1"/>
</dbReference>
<accession>A0A6P5TQ13</accession>
<evidence type="ECO:0000256" key="3">
    <source>
        <dbReference type="ARBA" id="ARBA00022833"/>
    </source>
</evidence>
<name>A0A6P5TQ13_PRUAV</name>
<dbReference type="SUPFAM" id="SSF57667">
    <property type="entry name" value="beta-beta-alpha zinc fingers"/>
    <property type="match status" value="1"/>
</dbReference>
<keyword evidence="2 4" id="KW-0863">Zinc-finger</keyword>
<feature type="region of interest" description="Disordered" evidence="5">
    <location>
        <begin position="25"/>
        <end position="76"/>
    </location>
</feature>
<dbReference type="GO" id="GO:0005634">
    <property type="term" value="C:nucleus"/>
    <property type="evidence" value="ECO:0007669"/>
    <property type="project" value="TreeGrafter"/>
</dbReference>
<dbReference type="InterPro" id="IPR053031">
    <property type="entry name" value="Cuticle_assoc_protein"/>
</dbReference>
<feature type="compositionally biased region" description="Polar residues" evidence="5">
    <location>
        <begin position="42"/>
        <end position="58"/>
    </location>
</feature>
<gene>
    <name evidence="8" type="primary">LOC110769404</name>
</gene>
<protein>
    <submittedName>
        <fullName evidence="8">Uncharacterized protein LOC110769404</fullName>
    </submittedName>
</protein>
<reference evidence="8" key="1">
    <citation type="submission" date="2025-08" db="UniProtKB">
        <authorList>
            <consortium name="RefSeq"/>
        </authorList>
    </citation>
    <scope>IDENTIFICATION</scope>
</reference>
<dbReference type="GO" id="GO:0006357">
    <property type="term" value="P:regulation of transcription by RNA polymerase II"/>
    <property type="evidence" value="ECO:0007669"/>
    <property type="project" value="TreeGrafter"/>
</dbReference>
<keyword evidence="7" id="KW-1185">Reference proteome</keyword>
<evidence type="ECO:0000256" key="1">
    <source>
        <dbReference type="ARBA" id="ARBA00022723"/>
    </source>
</evidence>
<evidence type="ECO:0000256" key="5">
    <source>
        <dbReference type="SAM" id="MobiDB-lite"/>
    </source>
</evidence>
<organism evidence="7 8">
    <name type="scientific">Prunus avium</name>
    <name type="common">Cherry</name>
    <name type="synonym">Cerasus avium</name>
    <dbReference type="NCBI Taxonomy" id="42229"/>
    <lineage>
        <taxon>Eukaryota</taxon>
        <taxon>Viridiplantae</taxon>
        <taxon>Streptophyta</taxon>
        <taxon>Embryophyta</taxon>
        <taxon>Tracheophyta</taxon>
        <taxon>Spermatophyta</taxon>
        <taxon>Magnoliopsida</taxon>
        <taxon>eudicotyledons</taxon>
        <taxon>Gunneridae</taxon>
        <taxon>Pentapetalae</taxon>
        <taxon>rosids</taxon>
        <taxon>fabids</taxon>
        <taxon>Rosales</taxon>
        <taxon>Rosaceae</taxon>
        <taxon>Amygdaloideae</taxon>
        <taxon>Amygdaleae</taxon>
        <taxon>Prunus</taxon>
    </lineage>
</organism>
<dbReference type="PANTHER" id="PTHR34396">
    <property type="entry name" value="OS03G0264950 PROTEIN-RELATED"/>
    <property type="match status" value="1"/>
</dbReference>
<evidence type="ECO:0000256" key="2">
    <source>
        <dbReference type="ARBA" id="ARBA00022771"/>
    </source>
</evidence>
<evidence type="ECO:0000313" key="8">
    <source>
        <dbReference type="RefSeq" id="XP_021829059.1"/>
    </source>
</evidence>
<keyword evidence="3" id="KW-0862">Zinc</keyword>
<dbReference type="PROSITE" id="PS50808">
    <property type="entry name" value="ZF_BED"/>
    <property type="match status" value="1"/>
</dbReference>
<feature type="domain" description="BED-type" evidence="6">
    <location>
        <begin position="74"/>
        <end position="134"/>
    </location>
</feature>
<dbReference type="Proteomes" id="UP000515124">
    <property type="component" value="Unplaced"/>
</dbReference>
<sequence length="168" mass="18982">MMDEANSIPTRDEANSHSIPMMMEVNQGVEEGFASNQPPPMTESTPAVVTSQEQTSAADQLPPLPSQKKRKPIRKPSEVWNHFEQYQTGNTSEPIRVRCKYCKTADYKYDPATCGTSSLRTHITNLCKKYPYRVPGSNQKVLTFAKDQEGIFHQLRRIGQMLLSLSSF</sequence>
<dbReference type="GO" id="GO:0008270">
    <property type="term" value="F:zinc ion binding"/>
    <property type="evidence" value="ECO:0007669"/>
    <property type="project" value="UniProtKB-KW"/>
</dbReference>
<keyword evidence="1" id="KW-0479">Metal-binding</keyword>
<dbReference type="GeneID" id="110769404"/>
<dbReference type="KEGG" id="pavi:110769404"/>
<dbReference type="SMART" id="SM00614">
    <property type="entry name" value="ZnF_BED"/>
    <property type="match status" value="1"/>
</dbReference>
<dbReference type="InterPro" id="IPR036236">
    <property type="entry name" value="Znf_C2H2_sf"/>
</dbReference>
<proteinExistence type="predicted"/>
<dbReference type="PANTHER" id="PTHR34396:SF25">
    <property type="entry name" value="BOUNDARY ELEMENT ASSOCIATED FACTOR"/>
    <property type="match status" value="1"/>
</dbReference>
<dbReference type="InterPro" id="IPR003656">
    <property type="entry name" value="Znf_BED"/>
</dbReference>
<evidence type="ECO:0000256" key="4">
    <source>
        <dbReference type="PROSITE-ProRule" id="PRU00027"/>
    </source>
</evidence>
<dbReference type="GO" id="GO:1990837">
    <property type="term" value="F:sequence-specific double-stranded DNA binding"/>
    <property type="evidence" value="ECO:0007669"/>
    <property type="project" value="TreeGrafter"/>
</dbReference>